<protein>
    <submittedName>
        <fullName evidence="2">Uncharacterized protein</fullName>
    </submittedName>
</protein>
<evidence type="ECO:0000313" key="3">
    <source>
        <dbReference type="Proteomes" id="UP001200642"/>
    </source>
</evidence>
<keyword evidence="1" id="KW-0812">Transmembrane</keyword>
<name>A0AAE3ES68_9FLAO</name>
<dbReference type="Proteomes" id="UP001200642">
    <property type="component" value="Unassembled WGS sequence"/>
</dbReference>
<reference evidence="2" key="1">
    <citation type="submission" date="2023-02" db="EMBL/GenBank/DDBJ databases">
        <title>Genome of Flavobacteriaceae gen. nov. sp. strain F89.</title>
        <authorList>
            <person name="Wang Y."/>
        </authorList>
    </citation>
    <scope>NUCLEOTIDE SEQUENCE</scope>
    <source>
        <strain evidence="2">F89</strain>
    </source>
</reference>
<keyword evidence="1" id="KW-1133">Transmembrane helix</keyword>
<evidence type="ECO:0000256" key="1">
    <source>
        <dbReference type="SAM" id="Phobius"/>
    </source>
</evidence>
<proteinExistence type="predicted"/>
<feature type="transmembrane region" description="Helical" evidence="1">
    <location>
        <begin position="7"/>
        <end position="24"/>
    </location>
</feature>
<dbReference type="EMBL" id="JAIRBC010000001">
    <property type="protein sequence ID" value="MCG2459385.1"/>
    <property type="molecule type" value="Genomic_DNA"/>
</dbReference>
<keyword evidence="3" id="KW-1185">Reference proteome</keyword>
<evidence type="ECO:0000313" key="2">
    <source>
        <dbReference type="EMBL" id="MCG2459385.1"/>
    </source>
</evidence>
<sequence>MNEQKKTRILIIDGILIISLSQIVPQFLEISDMAKGLMMGVGIGILVVAIVFNSYRPANR</sequence>
<organism evidence="2 3">
    <name type="scientific">Cerina litoralis</name>
    <dbReference type="NCBI Taxonomy" id="2874477"/>
    <lineage>
        <taxon>Bacteria</taxon>
        <taxon>Pseudomonadati</taxon>
        <taxon>Bacteroidota</taxon>
        <taxon>Flavobacteriia</taxon>
        <taxon>Flavobacteriales</taxon>
        <taxon>Flavobacteriaceae</taxon>
        <taxon>Cerina</taxon>
    </lineage>
</organism>
<comment type="caution">
    <text evidence="2">The sequence shown here is derived from an EMBL/GenBank/DDBJ whole genome shotgun (WGS) entry which is preliminary data.</text>
</comment>
<accession>A0AAE3ES68</accession>
<feature type="transmembrane region" description="Helical" evidence="1">
    <location>
        <begin position="36"/>
        <end position="55"/>
    </location>
</feature>
<gene>
    <name evidence="2" type="ORF">K8352_01335</name>
</gene>
<dbReference type="RefSeq" id="WP_317900530.1">
    <property type="nucleotide sequence ID" value="NZ_JAIRBC010000001.1"/>
</dbReference>
<dbReference type="AlphaFoldDB" id="A0AAE3ES68"/>
<keyword evidence="1" id="KW-0472">Membrane</keyword>